<dbReference type="InterPro" id="IPR034660">
    <property type="entry name" value="DinB/YfiT-like"/>
</dbReference>
<comment type="caution">
    <text evidence="1">The sequence shown here is derived from an EMBL/GenBank/DDBJ whole genome shotgun (WGS) entry which is preliminary data.</text>
</comment>
<dbReference type="Proteomes" id="UP001207337">
    <property type="component" value="Unassembled WGS sequence"/>
</dbReference>
<name>A0ABT3PX59_9BACT</name>
<dbReference type="InterPro" id="IPR011463">
    <property type="entry name" value="DUF1569"/>
</dbReference>
<dbReference type="EMBL" id="JAJNDC010000001">
    <property type="protein sequence ID" value="MCW9712432.1"/>
    <property type="molecule type" value="Genomic_DNA"/>
</dbReference>
<dbReference type="RefSeq" id="WP_265788383.1">
    <property type="nucleotide sequence ID" value="NZ_BAABRS010000001.1"/>
</dbReference>
<dbReference type="Gene3D" id="1.20.120.450">
    <property type="entry name" value="dinb family like domain"/>
    <property type="match status" value="1"/>
</dbReference>
<gene>
    <name evidence="1" type="ORF">LQ318_05885</name>
</gene>
<reference evidence="1 2" key="1">
    <citation type="submission" date="2021-11" db="EMBL/GenBank/DDBJ databases">
        <title>Aliifidinibius sp. nov., a new bacterium isolated from saline soil.</title>
        <authorList>
            <person name="Galisteo C."/>
            <person name="De La Haba R."/>
            <person name="Sanchez-Porro C."/>
            <person name="Ventosa A."/>
        </authorList>
    </citation>
    <scope>NUCLEOTIDE SEQUENCE [LARGE SCALE GENOMIC DNA]</scope>
    <source>
        <strain evidence="1 2">KACC 190600</strain>
    </source>
</reference>
<dbReference type="Pfam" id="PF07606">
    <property type="entry name" value="DUF1569"/>
    <property type="match status" value="1"/>
</dbReference>
<organism evidence="1 2">
    <name type="scientific">Fodinibius salicampi</name>
    <dbReference type="NCBI Taxonomy" id="1920655"/>
    <lineage>
        <taxon>Bacteria</taxon>
        <taxon>Pseudomonadati</taxon>
        <taxon>Balneolota</taxon>
        <taxon>Balneolia</taxon>
        <taxon>Balneolales</taxon>
        <taxon>Balneolaceae</taxon>
        <taxon>Fodinibius</taxon>
    </lineage>
</organism>
<sequence length="168" mass="19435">MTPVKLPLNVKDPDLIDRFFDKNLPEIIDSIDEDIEADWGKMTIHHMIEHLILAFKVSTGKLEVECYTPEEKRSKLQAFLNMNRPMPKGFVNPVTGSGLLDLRYPNLSKAKAKLNEEIQDFLEYYENNPDASQMNPVFGELNGDQWKKFHFKHCYHHLSQFGLIVSSV</sequence>
<proteinExistence type="predicted"/>
<keyword evidence="2" id="KW-1185">Reference proteome</keyword>
<evidence type="ECO:0000313" key="1">
    <source>
        <dbReference type="EMBL" id="MCW9712432.1"/>
    </source>
</evidence>
<evidence type="ECO:0000313" key="2">
    <source>
        <dbReference type="Proteomes" id="UP001207337"/>
    </source>
</evidence>
<protein>
    <submittedName>
        <fullName evidence="1">DUF1569 domain-containing protein</fullName>
    </submittedName>
</protein>
<accession>A0ABT3PX59</accession>